<comment type="similarity">
    <text evidence="1 9">Belongs to the ABC transporter superfamily.</text>
</comment>
<evidence type="ECO:0000256" key="8">
    <source>
        <dbReference type="ARBA" id="ARBA00023306"/>
    </source>
</evidence>
<dbReference type="PANTHER" id="PTHR24220:SF470">
    <property type="entry name" value="CELL DIVISION ATP-BINDING PROTEIN FTSE"/>
    <property type="match status" value="1"/>
</dbReference>
<evidence type="ECO:0000256" key="4">
    <source>
        <dbReference type="ARBA" id="ARBA00022618"/>
    </source>
</evidence>
<keyword evidence="12" id="KW-1185">Reference proteome</keyword>
<gene>
    <name evidence="9 11" type="primary">ftsE</name>
    <name evidence="11" type="ORF">CUESP1_0204</name>
</gene>
<dbReference type="EMBL" id="LT669839">
    <property type="protein sequence ID" value="SHD75603.1"/>
    <property type="molecule type" value="Genomic_DNA"/>
</dbReference>
<proteinExistence type="inferred from homology"/>
<keyword evidence="5 9" id="KW-0547">Nucleotide-binding</keyword>
<reference evidence="11 12" key="1">
    <citation type="submission" date="2016-11" db="EMBL/GenBank/DDBJ databases">
        <authorList>
            <person name="Manzoor S."/>
        </authorList>
    </citation>
    <scope>NUCLEOTIDE SEQUENCE [LARGE SCALE GENOMIC DNA]</scope>
    <source>
        <strain evidence="11">Clostridium ultunense strain Esp</strain>
    </source>
</reference>
<evidence type="ECO:0000256" key="5">
    <source>
        <dbReference type="ARBA" id="ARBA00022741"/>
    </source>
</evidence>
<comment type="subunit">
    <text evidence="9">Homodimer. Forms a membrane-associated complex with FtsX.</text>
</comment>
<dbReference type="InterPro" id="IPR003593">
    <property type="entry name" value="AAA+_ATPase"/>
</dbReference>
<dbReference type="GO" id="GO:0005524">
    <property type="term" value="F:ATP binding"/>
    <property type="evidence" value="ECO:0007669"/>
    <property type="project" value="UniProtKB-UniRule"/>
</dbReference>
<dbReference type="FunFam" id="3.40.50.300:FF:000056">
    <property type="entry name" value="Cell division ATP-binding protein FtsE"/>
    <property type="match status" value="1"/>
</dbReference>
<evidence type="ECO:0000256" key="7">
    <source>
        <dbReference type="ARBA" id="ARBA00023136"/>
    </source>
</evidence>
<evidence type="ECO:0000313" key="12">
    <source>
        <dbReference type="Proteomes" id="UP000245423"/>
    </source>
</evidence>
<dbReference type="PROSITE" id="PS50893">
    <property type="entry name" value="ABC_TRANSPORTER_2"/>
    <property type="match status" value="1"/>
</dbReference>
<keyword evidence="8 9" id="KW-0131">Cell cycle</keyword>
<dbReference type="Proteomes" id="UP000245423">
    <property type="component" value="Chromosome 1"/>
</dbReference>
<dbReference type="SMART" id="SM00382">
    <property type="entry name" value="AAA"/>
    <property type="match status" value="1"/>
</dbReference>
<evidence type="ECO:0000256" key="2">
    <source>
        <dbReference type="ARBA" id="ARBA00020019"/>
    </source>
</evidence>
<name>M1ZLA0_9FIRM</name>
<dbReference type="SUPFAM" id="SSF52540">
    <property type="entry name" value="P-loop containing nucleoside triphosphate hydrolases"/>
    <property type="match status" value="1"/>
</dbReference>
<dbReference type="GO" id="GO:0016887">
    <property type="term" value="F:ATP hydrolysis activity"/>
    <property type="evidence" value="ECO:0007669"/>
    <property type="project" value="InterPro"/>
</dbReference>
<evidence type="ECO:0000256" key="3">
    <source>
        <dbReference type="ARBA" id="ARBA00022475"/>
    </source>
</evidence>
<dbReference type="HOGENOM" id="CLU_000604_1_22_9"/>
<dbReference type="InterPro" id="IPR005286">
    <property type="entry name" value="Cell_div_FtsE"/>
</dbReference>
<dbReference type="NCBIfam" id="TIGR02673">
    <property type="entry name" value="FtsE"/>
    <property type="match status" value="1"/>
</dbReference>
<dbReference type="InterPro" id="IPR027417">
    <property type="entry name" value="P-loop_NTPase"/>
</dbReference>
<protein>
    <recommendedName>
        <fullName evidence="2 9">Cell division ATP-binding protein FtsE</fullName>
    </recommendedName>
</protein>
<dbReference type="OrthoDB" id="9802264at2"/>
<dbReference type="GO" id="GO:0051301">
    <property type="term" value="P:cell division"/>
    <property type="evidence" value="ECO:0007669"/>
    <property type="project" value="UniProtKB-UniRule"/>
</dbReference>
<dbReference type="GO" id="GO:0022857">
    <property type="term" value="F:transmembrane transporter activity"/>
    <property type="evidence" value="ECO:0007669"/>
    <property type="project" value="TreeGrafter"/>
</dbReference>
<organism evidence="11 12">
    <name type="scientific">[Clostridium] ultunense Esp</name>
    <dbReference type="NCBI Taxonomy" id="1288971"/>
    <lineage>
        <taxon>Bacteria</taxon>
        <taxon>Bacillati</taxon>
        <taxon>Bacillota</taxon>
        <taxon>Tissierellia</taxon>
        <taxon>Tissierellales</taxon>
        <taxon>Tepidimicrobiaceae</taxon>
        <taxon>Schnuerera</taxon>
    </lineage>
</organism>
<dbReference type="AlphaFoldDB" id="M1ZLA0"/>
<dbReference type="RefSeq" id="WP_005587057.1">
    <property type="nucleotide sequence ID" value="NZ_LT669839.1"/>
</dbReference>
<dbReference type="InterPro" id="IPR015854">
    <property type="entry name" value="ABC_transpr_LolD-like"/>
</dbReference>
<evidence type="ECO:0000256" key="6">
    <source>
        <dbReference type="ARBA" id="ARBA00022840"/>
    </source>
</evidence>
<dbReference type="GO" id="GO:0005886">
    <property type="term" value="C:plasma membrane"/>
    <property type="evidence" value="ECO:0007669"/>
    <property type="project" value="UniProtKB-SubCell"/>
</dbReference>
<keyword evidence="4 9" id="KW-0132">Cell division</keyword>
<dbReference type="Pfam" id="PF00005">
    <property type="entry name" value="ABC_tran"/>
    <property type="match status" value="1"/>
</dbReference>
<dbReference type="PANTHER" id="PTHR24220">
    <property type="entry name" value="IMPORT ATP-BINDING PROTEIN"/>
    <property type="match status" value="1"/>
</dbReference>
<comment type="function">
    <text evidence="9">Part of the ABC transporter FtsEX involved in cellular division.</text>
</comment>
<keyword evidence="6 9" id="KW-0067">ATP-binding</keyword>
<sequence length="231" mass="26150">MIRFINISKEYKNGVKALSNINLFISKGEFVFLVGPSGAGKSTLIKLILKEENPTEGKIYLNDMDITKVKNRKIPYIRRNVGVVFQDFRLLPNKTVYENVAFAMEIIGAHPREIRRNVPMVLSMVDLSKKAHCYPDELSGGEHQRVAISRAIVNSPPILIADEPTGNLDPDTAWEIMKVLRDINKRGTTVLMATHAKDIVDIMKKRVIAIERGRIVRDEEKGVYEHELSNP</sequence>
<evidence type="ECO:0000256" key="9">
    <source>
        <dbReference type="RuleBase" id="RU365094"/>
    </source>
</evidence>
<dbReference type="InterPro" id="IPR003439">
    <property type="entry name" value="ABC_transporter-like_ATP-bd"/>
</dbReference>
<comment type="subcellular location">
    <subcellularLocation>
        <location evidence="9">Cell membrane</location>
        <topology evidence="9">Peripheral membrane protein</topology>
        <orientation evidence="9">Cytoplasmic side</orientation>
    </subcellularLocation>
</comment>
<accession>M1ZLA0</accession>
<evidence type="ECO:0000256" key="1">
    <source>
        <dbReference type="ARBA" id="ARBA00005417"/>
    </source>
</evidence>
<evidence type="ECO:0000313" key="11">
    <source>
        <dbReference type="EMBL" id="SHD75603.1"/>
    </source>
</evidence>
<keyword evidence="3 9" id="KW-1003">Cell membrane</keyword>
<dbReference type="Gene3D" id="3.40.50.300">
    <property type="entry name" value="P-loop containing nucleotide triphosphate hydrolases"/>
    <property type="match status" value="1"/>
</dbReference>
<evidence type="ECO:0000259" key="10">
    <source>
        <dbReference type="PROSITE" id="PS50893"/>
    </source>
</evidence>
<keyword evidence="7 9" id="KW-0472">Membrane</keyword>
<feature type="domain" description="ABC transporter" evidence="10">
    <location>
        <begin position="2"/>
        <end position="230"/>
    </location>
</feature>